<keyword evidence="9" id="KW-0812">Transmembrane</keyword>
<dbReference type="PANTHER" id="PTHR24421:SF10">
    <property type="entry name" value="NITRATE_NITRITE SENSOR PROTEIN NARQ"/>
    <property type="match status" value="1"/>
</dbReference>
<dbReference type="Gene3D" id="3.30.565.10">
    <property type="entry name" value="Histidine kinase-like ATPase, C-terminal domain"/>
    <property type="match status" value="1"/>
</dbReference>
<evidence type="ECO:0000256" key="7">
    <source>
        <dbReference type="ARBA" id="ARBA00022840"/>
    </source>
</evidence>
<dbReference type="STRING" id="150121.SAMN06296010_3206"/>
<evidence type="ECO:0000256" key="2">
    <source>
        <dbReference type="ARBA" id="ARBA00012438"/>
    </source>
</evidence>
<dbReference type="Pfam" id="PF13796">
    <property type="entry name" value="Sensor"/>
    <property type="match status" value="1"/>
</dbReference>
<evidence type="ECO:0000256" key="4">
    <source>
        <dbReference type="ARBA" id="ARBA00022679"/>
    </source>
</evidence>
<feature type="transmembrane region" description="Helical" evidence="9">
    <location>
        <begin position="79"/>
        <end position="99"/>
    </location>
</feature>
<keyword evidence="6 12" id="KW-0418">Kinase</keyword>
<gene>
    <name evidence="12" type="ORF">SAMN06296010_3206</name>
</gene>
<keyword evidence="5" id="KW-0547">Nucleotide-binding</keyword>
<keyword evidence="7" id="KW-0067">ATP-binding</keyword>
<keyword evidence="9" id="KW-1133">Transmembrane helix</keyword>
<dbReference type="CDD" id="cd16917">
    <property type="entry name" value="HATPase_UhpB-NarQ-NarX-like"/>
    <property type="match status" value="1"/>
</dbReference>
<evidence type="ECO:0000256" key="9">
    <source>
        <dbReference type="SAM" id="Phobius"/>
    </source>
</evidence>
<dbReference type="InterPro" id="IPR011712">
    <property type="entry name" value="Sig_transdc_His_kin_sub3_dim/P"/>
</dbReference>
<feature type="domain" description="Putative sensor" evidence="11">
    <location>
        <begin position="54"/>
        <end position="252"/>
    </location>
</feature>
<comment type="catalytic activity">
    <reaction evidence="1">
        <text>ATP + protein L-histidine = ADP + protein N-phospho-L-histidine.</text>
        <dbReference type="EC" id="2.7.13.3"/>
    </reaction>
</comment>
<evidence type="ECO:0000259" key="10">
    <source>
        <dbReference type="Pfam" id="PF07730"/>
    </source>
</evidence>
<keyword evidence="4" id="KW-0808">Transferase</keyword>
<organism evidence="12 13">
    <name type="scientific">Agreia pratensis</name>
    <dbReference type="NCBI Taxonomy" id="150121"/>
    <lineage>
        <taxon>Bacteria</taxon>
        <taxon>Bacillati</taxon>
        <taxon>Actinomycetota</taxon>
        <taxon>Actinomycetes</taxon>
        <taxon>Micrococcales</taxon>
        <taxon>Microbacteriaceae</taxon>
        <taxon>Agreia</taxon>
    </lineage>
</organism>
<dbReference type="Pfam" id="PF07730">
    <property type="entry name" value="HisKA_3"/>
    <property type="match status" value="1"/>
</dbReference>
<evidence type="ECO:0000256" key="3">
    <source>
        <dbReference type="ARBA" id="ARBA00022553"/>
    </source>
</evidence>
<dbReference type="GO" id="GO:0046983">
    <property type="term" value="F:protein dimerization activity"/>
    <property type="evidence" value="ECO:0007669"/>
    <property type="project" value="InterPro"/>
</dbReference>
<dbReference type="Gene3D" id="1.20.5.1930">
    <property type="match status" value="1"/>
</dbReference>
<evidence type="ECO:0000256" key="8">
    <source>
        <dbReference type="ARBA" id="ARBA00023012"/>
    </source>
</evidence>
<evidence type="ECO:0000256" key="1">
    <source>
        <dbReference type="ARBA" id="ARBA00000085"/>
    </source>
</evidence>
<feature type="domain" description="Signal transduction histidine kinase subgroup 3 dimerisation and phosphoacceptor" evidence="10">
    <location>
        <begin position="283"/>
        <end position="346"/>
    </location>
</feature>
<dbReference type="InterPro" id="IPR036890">
    <property type="entry name" value="HATPase_C_sf"/>
</dbReference>
<dbReference type="InterPro" id="IPR025828">
    <property type="entry name" value="Put_sensor_dom"/>
</dbReference>
<evidence type="ECO:0000259" key="11">
    <source>
        <dbReference type="Pfam" id="PF13796"/>
    </source>
</evidence>
<evidence type="ECO:0000256" key="5">
    <source>
        <dbReference type="ARBA" id="ARBA00022741"/>
    </source>
</evidence>
<keyword evidence="13" id="KW-1185">Reference proteome</keyword>
<sequence length="476" mass="51192">MTTGITTGITTQTLDMTPQLDSATLGTMIDTDGQAATQSRFRRRWARVPRELGFLLATLPVVTIAFVVLVTLFSLGASTFVLVGGVFVLAAAMVAARWFGAVELVRLEAAGMPRIARPAWNTERRPGIVGWLRRYLGDGHYWLYLLHGGVVNFAVGVATWCTAITWLMTGLGGVTFGIWSRFLPPHEAGNIWINKVVIEFVVPGIQLGNDSDGLQRNETILYTLLGLAMLAMLPFVTHGLVRIHQGIARGMLGRFASDDLKREVAALGASRDAAVSAEDHGLRRLERDIHDGPQQRLVRLQFDLASAERALDSDPATARALLEGAREQSREALEELRDLSRGFAPPLLQDRGLAAALESLAVRNTVPTSIRLSLGESEIAPEVERSVYFIAAELLTNVAKHAAATTAMVSASTRESETGERVLELTVFDDGVGSAAEAAGHGLAGLAERVSGLRGEISITSPEGGPTMITTRIPLS</sequence>
<name>A0A1X7L1D7_9MICO</name>
<dbReference type="EC" id="2.7.13.3" evidence="2"/>
<evidence type="ECO:0000313" key="13">
    <source>
        <dbReference type="Proteomes" id="UP000193244"/>
    </source>
</evidence>
<keyword evidence="9" id="KW-0472">Membrane</keyword>
<dbReference type="Proteomes" id="UP000193244">
    <property type="component" value="Unassembled WGS sequence"/>
</dbReference>
<evidence type="ECO:0000256" key="6">
    <source>
        <dbReference type="ARBA" id="ARBA00022777"/>
    </source>
</evidence>
<evidence type="ECO:0000313" key="12">
    <source>
        <dbReference type="EMBL" id="SMG47520.1"/>
    </source>
</evidence>
<dbReference type="SUPFAM" id="SSF55874">
    <property type="entry name" value="ATPase domain of HSP90 chaperone/DNA topoisomerase II/histidine kinase"/>
    <property type="match status" value="1"/>
</dbReference>
<dbReference type="GO" id="GO:0005524">
    <property type="term" value="F:ATP binding"/>
    <property type="evidence" value="ECO:0007669"/>
    <property type="project" value="UniProtKB-KW"/>
</dbReference>
<accession>A0A1X7L1D7</accession>
<dbReference type="AlphaFoldDB" id="A0A1X7L1D7"/>
<feature type="transmembrane region" description="Helical" evidence="9">
    <location>
        <begin position="52"/>
        <end position="73"/>
    </location>
</feature>
<proteinExistence type="predicted"/>
<dbReference type="PANTHER" id="PTHR24421">
    <property type="entry name" value="NITRATE/NITRITE SENSOR PROTEIN NARX-RELATED"/>
    <property type="match status" value="1"/>
</dbReference>
<dbReference type="GO" id="GO:0016020">
    <property type="term" value="C:membrane"/>
    <property type="evidence" value="ECO:0007669"/>
    <property type="project" value="InterPro"/>
</dbReference>
<dbReference type="EMBL" id="FXAY01000006">
    <property type="protein sequence ID" value="SMG47520.1"/>
    <property type="molecule type" value="Genomic_DNA"/>
</dbReference>
<dbReference type="GO" id="GO:0000155">
    <property type="term" value="F:phosphorelay sensor kinase activity"/>
    <property type="evidence" value="ECO:0007669"/>
    <property type="project" value="InterPro"/>
</dbReference>
<reference evidence="13" key="1">
    <citation type="submission" date="2017-04" db="EMBL/GenBank/DDBJ databases">
        <authorList>
            <person name="Varghese N."/>
            <person name="Submissions S."/>
        </authorList>
    </citation>
    <scope>NUCLEOTIDE SEQUENCE [LARGE SCALE GENOMIC DNA]</scope>
    <source>
        <strain evidence="13">VKM Ac-2510</strain>
    </source>
</reference>
<keyword evidence="8" id="KW-0902">Two-component regulatory system</keyword>
<feature type="transmembrane region" description="Helical" evidence="9">
    <location>
        <begin position="141"/>
        <end position="167"/>
    </location>
</feature>
<dbReference type="OrthoDB" id="5242012at2"/>
<protein>
    <recommendedName>
        <fullName evidence="2">histidine kinase</fullName>
        <ecNumber evidence="2">2.7.13.3</ecNumber>
    </recommendedName>
</protein>
<keyword evidence="3" id="KW-0597">Phosphoprotein</keyword>
<feature type="transmembrane region" description="Helical" evidence="9">
    <location>
        <begin position="220"/>
        <end position="241"/>
    </location>
</feature>
<dbReference type="InterPro" id="IPR050482">
    <property type="entry name" value="Sensor_HK_TwoCompSys"/>
</dbReference>